<dbReference type="EMBL" id="PRFA01000054">
    <property type="protein sequence ID" value="PWU89974.1"/>
    <property type="molecule type" value="Genomic_DNA"/>
</dbReference>
<dbReference type="PRINTS" id="PR00679">
    <property type="entry name" value="PROHIBITIN"/>
</dbReference>
<dbReference type="VEuPathDB" id="TriTrypDB:TcG_08720"/>
<dbReference type="VEuPathDB" id="TriTrypDB:Tc_MARK_3803"/>
<keyword evidence="4" id="KW-0496">Mitochondrion</keyword>
<comment type="subcellular location">
    <subcellularLocation>
        <location evidence="1 6">Mitochondrion inner membrane</location>
    </subcellularLocation>
</comment>
<accession>A0A2V2V117</accession>
<comment type="caution">
    <text evidence="8">The sequence shown here is derived from an EMBL/GenBank/DDBJ whole genome shotgun (WGS) entry which is preliminary data.</text>
</comment>
<keyword evidence="5" id="KW-0472">Membrane</keyword>
<dbReference type="SUPFAM" id="SSF117892">
    <property type="entry name" value="Band 7/SPFH domain"/>
    <property type="match status" value="1"/>
</dbReference>
<dbReference type="VEuPathDB" id="TriTrypDB:TcBrA4_0097950"/>
<evidence type="ECO:0000313" key="9">
    <source>
        <dbReference type="Proteomes" id="UP000246121"/>
    </source>
</evidence>
<dbReference type="VEuPathDB" id="TriTrypDB:C4B63_54g176"/>
<dbReference type="VEuPathDB" id="TriTrypDB:TcCLB.511469.70"/>
<dbReference type="InterPro" id="IPR001107">
    <property type="entry name" value="Band_7"/>
</dbReference>
<reference evidence="8 9" key="1">
    <citation type="journal article" date="2018" name="Microb. Genom.">
        <title>Expanding an expanded genome: long-read sequencing of Trypanosoma cruzi.</title>
        <authorList>
            <person name="Berna L."/>
            <person name="Rodriguez M."/>
            <person name="Chiribao M.L."/>
            <person name="Parodi-Talice A."/>
            <person name="Pita S."/>
            <person name="Rijo G."/>
            <person name="Alvarez-Valin F."/>
            <person name="Robello C."/>
        </authorList>
    </citation>
    <scope>NUCLEOTIDE SEQUENCE [LARGE SCALE GENOMIC DNA]</scope>
    <source>
        <strain evidence="8 9">Dm28c</strain>
    </source>
</reference>
<evidence type="ECO:0000313" key="8">
    <source>
        <dbReference type="EMBL" id="PWU89974.1"/>
    </source>
</evidence>
<dbReference type="Pfam" id="PF01145">
    <property type="entry name" value="Band_7"/>
    <property type="match status" value="1"/>
</dbReference>
<sequence length="306" mass="33219">MAKAPPGPDFSRVAAEVRKRLGSFGDVTGLLALVGFTGIVGTGLYKSVYFVDGGCRAVKFNAITGMKDKTYGEGANFAIPFLETPVVFDIRNKPTEVMTATGSRDLQTVNLAVRVLYQPSVNNLSHVYRNLGMEYAEIVLPSLVNEIIRAVIAQFNASDLLVKRPEVSHRIAVMLAERAKRFYVDITDVSITQMSFGKEYTSAVEAKQVAQQMAERAKWRVEQAEQEKKGAILLAEGEAEAAKLIGDAVQKNPAFITLRSLEASRAIAKMMRKHGAGTFYLDSSGLTLNANATGGEGSADVHGRRL</sequence>
<dbReference type="Gene3D" id="3.30.479.30">
    <property type="entry name" value="Band 7 domain"/>
    <property type="match status" value="1"/>
</dbReference>
<dbReference type="CDD" id="cd03401">
    <property type="entry name" value="SPFH_prohibitin"/>
    <property type="match status" value="1"/>
</dbReference>
<feature type="domain" description="Band 7" evidence="7">
    <location>
        <begin position="46"/>
        <end position="208"/>
    </location>
</feature>
<dbReference type="PANTHER" id="PTHR23222:SF1">
    <property type="entry name" value="PROHIBITIN-2"/>
    <property type="match status" value="1"/>
</dbReference>
<dbReference type="InterPro" id="IPR000163">
    <property type="entry name" value="Prohibitin"/>
</dbReference>
<gene>
    <name evidence="8" type="ORF">C4B63_54g176</name>
</gene>
<dbReference type="VEuPathDB" id="TriTrypDB:TCDM_03718"/>
<dbReference type="VEuPathDB" id="TriTrypDB:ECC02_008302"/>
<dbReference type="VEuPathDB" id="TriTrypDB:TCSYLVIO_000968"/>
<evidence type="ECO:0000256" key="6">
    <source>
        <dbReference type="RuleBase" id="RU366048"/>
    </source>
</evidence>
<dbReference type="VEuPathDB" id="TriTrypDB:TcCLB.506295.130"/>
<dbReference type="VEuPathDB" id="TriTrypDB:BCY84_19571"/>
<evidence type="ECO:0000256" key="1">
    <source>
        <dbReference type="ARBA" id="ARBA00004273"/>
    </source>
</evidence>
<dbReference type="PANTHER" id="PTHR23222">
    <property type="entry name" value="PROHIBITIN"/>
    <property type="match status" value="1"/>
</dbReference>
<proteinExistence type="inferred from homology"/>
<name>A0A2V2V117_TRYCR</name>
<evidence type="ECO:0000259" key="7">
    <source>
        <dbReference type="SMART" id="SM00244"/>
    </source>
</evidence>
<evidence type="ECO:0000256" key="5">
    <source>
        <dbReference type="ARBA" id="ARBA00023136"/>
    </source>
</evidence>
<dbReference type="GO" id="GO:0007005">
    <property type="term" value="P:mitochondrion organization"/>
    <property type="evidence" value="ECO:0007669"/>
    <property type="project" value="TreeGrafter"/>
</dbReference>
<protein>
    <recommendedName>
        <fullName evidence="6">Prohibitin</fullName>
    </recommendedName>
</protein>
<dbReference type="VEuPathDB" id="TriTrypDB:C3747_62g128"/>
<dbReference type="InterPro" id="IPR036013">
    <property type="entry name" value="Band_7/SPFH_dom_sf"/>
</dbReference>
<organism evidence="8 9">
    <name type="scientific">Trypanosoma cruzi</name>
    <dbReference type="NCBI Taxonomy" id="5693"/>
    <lineage>
        <taxon>Eukaryota</taxon>
        <taxon>Discoba</taxon>
        <taxon>Euglenozoa</taxon>
        <taxon>Kinetoplastea</taxon>
        <taxon>Metakinetoplastina</taxon>
        <taxon>Trypanosomatida</taxon>
        <taxon>Trypanosomatidae</taxon>
        <taxon>Trypanosoma</taxon>
        <taxon>Schizotrypanum</taxon>
    </lineage>
</organism>
<evidence type="ECO:0000256" key="2">
    <source>
        <dbReference type="ARBA" id="ARBA00009658"/>
    </source>
</evidence>
<dbReference type="FunFam" id="3.30.479.30:FF:000001">
    <property type="entry name" value="Prohibitin 2"/>
    <property type="match status" value="1"/>
</dbReference>
<comment type="similarity">
    <text evidence="2 6">Belongs to the prohibitin family.</text>
</comment>
<evidence type="ECO:0000256" key="3">
    <source>
        <dbReference type="ARBA" id="ARBA00022792"/>
    </source>
</evidence>
<dbReference type="Proteomes" id="UP000246121">
    <property type="component" value="Unassembled WGS sequence"/>
</dbReference>
<dbReference type="VEuPathDB" id="TriTrypDB:TcYC6_0055910"/>
<evidence type="ECO:0000256" key="4">
    <source>
        <dbReference type="ARBA" id="ARBA00023128"/>
    </source>
</evidence>
<dbReference type="GO" id="GO:0005743">
    <property type="term" value="C:mitochondrial inner membrane"/>
    <property type="evidence" value="ECO:0007669"/>
    <property type="project" value="UniProtKB-SubCell"/>
</dbReference>
<dbReference type="OrthoDB" id="275637at2759"/>
<dbReference type="VEuPathDB" id="TriTrypDB:TcCL_ESM01125"/>
<dbReference type="AlphaFoldDB" id="A0A2V2V117"/>
<keyword evidence="3 6" id="KW-0999">Mitochondrion inner membrane</keyword>
<dbReference type="SMART" id="SM00244">
    <property type="entry name" value="PHB"/>
    <property type="match status" value="1"/>
</dbReference>